<gene>
    <name evidence="1" type="primary">CABZ01089777.1</name>
</gene>
<dbReference type="AlphaFoldDB" id="A0A1A8JAA4"/>
<proteinExistence type="predicted"/>
<protein>
    <submittedName>
        <fullName evidence="1">Uncharacterized protein</fullName>
    </submittedName>
</protein>
<feature type="non-terminal residue" evidence="1">
    <location>
        <position position="1"/>
    </location>
</feature>
<accession>A0A1A8JAA4</accession>
<reference evidence="1" key="1">
    <citation type="submission" date="2016-05" db="EMBL/GenBank/DDBJ databases">
        <authorList>
            <person name="Lavstsen T."/>
            <person name="Jespersen J.S."/>
        </authorList>
    </citation>
    <scope>NUCLEOTIDE SEQUENCE</scope>
    <source>
        <tissue evidence="1">Brain</tissue>
    </source>
</reference>
<sequence>GTTSDFISSMFEVNGLVNSAHFSFSDCWMSVIADTATNQICSRQRLSVWWRPGIRHKALSYARR</sequence>
<organism evidence="1">
    <name type="scientific">Nothobranchius kuhntae</name>
    <name type="common">Beira killifish</name>
    <dbReference type="NCBI Taxonomy" id="321403"/>
    <lineage>
        <taxon>Eukaryota</taxon>
        <taxon>Metazoa</taxon>
        <taxon>Chordata</taxon>
        <taxon>Craniata</taxon>
        <taxon>Vertebrata</taxon>
        <taxon>Euteleostomi</taxon>
        <taxon>Actinopterygii</taxon>
        <taxon>Neopterygii</taxon>
        <taxon>Teleostei</taxon>
        <taxon>Neoteleostei</taxon>
        <taxon>Acanthomorphata</taxon>
        <taxon>Ovalentaria</taxon>
        <taxon>Atherinomorphae</taxon>
        <taxon>Cyprinodontiformes</taxon>
        <taxon>Nothobranchiidae</taxon>
        <taxon>Nothobranchius</taxon>
    </lineage>
</organism>
<evidence type="ECO:0000313" key="1">
    <source>
        <dbReference type="EMBL" id="SBR05653.1"/>
    </source>
</evidence>
<name>A0A1A8JAA4_NOTKU</name>
<feature type="non-terminal residue" evidence="1">
    <location>
        <position position="64"/>
    </location>
</feature>
<dbReference type="EMBL" id="HAED01019208">
    <property type="protein sequence ID" value="SBR05653.1"/>
    <property type="molecule type" value="Transcribed_RNA"/>
</dbReference>
<reference evidence="1" key="2">
    <citation type="submission" date="2016-06" db="EMBL/GenBank/DDBJ databases">
        <title>The genome of a short-lived fish provides insights into sex chromosome evolution and the genetic control of aging.</title>
        <authorList>
            <person name="Reichwald K."/>
            <person name="Felder M."/>
            <person name="Petzold A."/>
            <person name="Koch P."/>
            <person name="Groth M."/>
            <person name="Platzer M."/>
        </authorList>
    </citation>
    <scope>NUCLEOTIDE SEQUENCE</scope>
    <source>
        <tissue evidence="1">Brain</tissue>
    </source>
</reference>